<evidence type="ECO:0000256" key="3">
    <source>
        <dbReference type="SAM" id="MobiDB-lite"/>
    </source>
</evidence>
<evidence type="ECO:0000313" key="5">
    <source>
        <dbReference type="EMBL" id="KAH7358436.1"/>
    </source>
</evidence>
<comment type="caution">
    <text evidence="5">The sequence shown here is derived from an EMBL/GenBank/DDBJ whole genome shotgun (WGS) entry which is preliminary data.</text>
</comment>
<dbReference type="InterPro" id="IPR038090">
    <property type="entry name" value="Cdt1_C_WH_dom_sf"/>
</dbReference>
<accession>A0A8K0T8W4</accession>
<feature type="region of interest" description="Disordered" evidence="3">
    <location>
        <begin position="75"/>
        <end position="143"/>
    </location>
</feature>
<sequence length="475" mass="51308">MAKAASQRRTKPVPAAASISKFGRVSKNYASVGKTDKKVLAVCLPNSRAFGPVTVTCIDDSSDVENKVPTAAPVAEVKPSKKRKADPAEETVSAAATKRSRVLTQVEPNTAGSSTKSSPLAKKDGNATTRKVSRSKKPIPAAFAPKPKQQLPAELLDLLNLQKAILKTVALQLTHQTSSAVPIDIATIIPQVTRAWGKRKATIDDIRRCIAIQDSKSNGDALRSPFTVTDFGRGRLCLELIDPTGGVIDENKLCKRFEENLHAMCADRAVDEMSDLDISFESLSFTELPKSEITRRHCADMLNPALEKGARALTELKQGLAAKQQEREAKASAPKPSILDAFADKKVSLLDRLRAKEAARALVELPSGPEMARRRALERVSEIASIVGMLANASNPSGLPVLSFTMAILQQKIKDSLRTPMPAEEGIDTIKIIANEVAPQWLRVVSLGGKEHVVIQTRSKPYDSVLAQRVKALVA</sequence>
<reference evidence="5" key="1">
    <citation type="journal article" date="2021" name="Nat. Commun.">
        <title>Genetic determinants of endophytism in the Arabidopsis root mycobiome.</title>
        <authorList>
            <person name="Mesny F."/>
            <person name="Miyauchi S."/>
            <person name="Thiergart T."/>
            <person name="Pickel B."/>
            <person name="Atanasova L."/>
            <person name="Karlsson M."/>
            <person name="Huettel B."/>
            <person name="Barry K.W."/>
            <person name="Haridas S."/>
            <person name="Chen C."/>
            <person name="Bauer D."/>
            <person name="Andreopoulos W."/>
            <person name="Pangilinan J."/>
            <person name="LaButti K."/>
            <person name="Riley R."/>
            <person name="Lipzen A."/>
            <person name="Clum A."/>
            <person name="Drula E."/>
            <person name="Henrissat B."/>
            <person name="Kohler A."/>
            <person name="Grigoriev I.V."/>
            <person name="Martin F.M."/>
            <person name="Hacquard S."/>
        </authorList>
    </citation>
    <scope>NUCLEOTIDE SEQUENCE</scope>
    <source>
        <strain evidence="5">MPI-CAGE-AT-0016</strain>
    </source>
</reference>
<dbReference type="Gene3D" id="1.10.10.1420">
    <property type="entry name" value="DNA replication factor Cdt1, C-terminal WH domain"/>
    <property type="match status" value="1"/>
</dbReference>
<dbReference type="AlphaFoldDB" id="A0A8K0T8W4"/>
<dbReference type="OrthoDB" id="341730at2759"/>
<dbReference type="InterPro" id="IPR032054">
    <property type="entry name" value="Cdt1_C"/>
</dbReference>
<dbReference type="EMBL" id="JAGPXD010000004">
    <property type="protein sequence ID" value="KAH7358436.1"/>
    <property type="molecule type" value="Genomic_DNA"/>
</dbReference>
<evidence type="ECO:0000259" key="4">
    <source>
        <dbReference type="Pfam" id="PF16679"/>
    </source>
</evidence>
<feature type="compositionally biased region" description="Polar residues" evidence="3">
    <location>
        <begin position="102"/>
        <end position="118"/>
    </location>
</feature>
<evidence type="ECO:0000256" key="2">
    <source>
        <dbReference type="ARBA" id="ARBA00023306"/>
    </source>
</evidence>
<proteinExistence type="inferred from homology"/>
<feature type="domain" description="DNA replication factor Cdt1 C-terminal" evidence="4">
    <location>
        <begin position="348"/>
        <end position="447"/>
    </location>
</feature>
<organism evidence="5 6">
    <name type="scientific">Plectosphaerella cucumerina</name>
    <dbReference type="NCBI Taxonomy" id="40658"/>
    <lineage>
        <taxon>Eukaryota</taxon>
        <taxon>Fungi</taxon>
        <taxon>Dikarya</taxon>
        <taxon>Ascomycota</taxon>
        <taxon>Pezizomycotina</taxon>
        <taxon>Sordariomycetes</taxon>
        <taxon>Hypocreomycetidae</taxon>
        <taxon>Glomerellales</taxon>
        <taxon>Plectosphaerellaceae</taxon>
        <taxon>Plectosphaerella</taxon>
    </lineage>
</organism>
<gene>
    <name evidence="5" type="ORF">B0T11DRAFT_340731</name>
</gene>
<evidence type="ECO:0000313" key="6">
    <source>
        <dbReference type="Proteomes" id="UP000813385"/>
    </source>
</evidence>
<keyword evidence="2" id="KW-0131">Cell cycle</keyword>
<dbReference type="Proteomes" id="UP000813385">
    <property type="component" value="Unassembled WGS sequence"/>
</dbReference>
<comment type="similarity">
    <text evidence="1">Belongs to the Cdt1 family.</text>
</comment>
<evidence type="ECO:0000256" key="1">
    <source>
        <dbReference type="ARBA" id="ARBA00008356"/>
    </source>
</evidence>
<dbReference type="Pfam" id="PF16679">
    <property type="entry name" value="CDT1_C"/>
    <property type="match status" value="1"/>
</dbReference>
<dbReference type="Pfam" id="PF26121">
    <property type="entry name" value="HTH_CDT1"/>
    <property type="match status" value="1"/>
</dbReference>
<keyword evidence="6" id="KW-1185">Reference proteome</keyword>
<protein>
    <recommendedName>
        <fullName evidence="4">DNA replication factor Cdt1 C-terminal domain-containing protein</fullName>
    </recommendedName>
</protein>
<name>A0A8K0T8W4_9PEZI</name>